<dbReference type="EMBL" id="LR134350">
    <property type="protein sequence ID" value="VEG26572.1"/>
    <property type="molecule type" value="Genomic_DNA"/>
</dbReference>
<dbReference type="GO" id="GO:0003700">
    <property type="term" value="F:DNA-binding transcription factor activity"/>
    <property type="evidence" value="ECO:0007669"/>
    <property type="project" value="TreeGrafter"/>
</dbReference>
<dbReference type="GO" id="GO:0000976">
    <property type="term" value="F:transcription cis-regulatory region binding"/>
    <property type="evidence" value="ECO:0007669"/>
    <property type="project" value="TreeGrafter"/>
</dbReference>
<evidence type="ECO:0000256" key="1">
    <source>
        <dbReference type="ARBA" id="ARBA00023125"/>
    </source>
</evidence>
<dbReference type="PROSITE" id="PS50977">
    <property type="entry name" value="HTH_TETR_2"/>
    <property type="match status" value="1"/>
</dbReference>
<keyword evidence="5" id="KW-1185">Reference proteome</keyword>
<keyword evidence="1 2" id="KW-0238">DNA-binding</keyword>
<dbReference type="InterPro" id="IPR050109">
    <property type="entry name" value="HTH-type_TetR-like_transc_reg"/>
</dbReference>
<proteinExistence type="predicted"/>
<reference evidence="4 5" key="1">
    <citation type="submission" date="2018-12" db="EMBL/GenBank/DDBJ databases">
        <authorList>
            <consortium name="Pathogen Informatics"/>
        </authorList>
    </citation>
    <scope>NUCLEOTIDE SEQUENCE [LARGE SCALE GENOMIC DNA]</scope>
    <source>
        <strain evidence="4 5">NCTC11636</strain>
    </source>
</reference>
<dbReference type="InterPro" id="IPR036271">
    <property type="entry name" value="Tet_transcr_reg_TetR-rel_C_sf"/>
</dbReference>
<dbReference type="SUPFAM" id="SSF48498">
    <property type="entry name" value="Tetracyclin repressor-like, C-terminal domain"/>
    <property type="match status" value="1"/>
</dbReference>
<dbReference type="SUPFAM" id="SSF46689">
    <property type="entry name" value="Homeodomain-like"/>
    <property type="match status" value="1"/>
</dbReference>
<protein>
    <submittedName>
        <fullName evidence="4">Transcriptional regulator BetI</fullName>
    </submittedName>
</protein>
<dbReference type="Proteomes" id="UP000266895">
    <property type="component" value="Chromosome"/>
</dbReference>
<dbReference type="OrthoDB" id="3210235at2"/>
<dbReference type="PRINTS" id="PR00455">
    <property type="entry name" value="HTHTETR"/>
</dbReference>
<feature type="domain" description="HTH tetR-type" evidence="3">
    <location>
        <begin position="12"/>
        <end position="71"/>
    </location>
</feature>
<dbReference type="Pfam" id="PF17920">
    <property type="entry name" value="TetR_C_16"/>
    <property type="match status" value="1"/>
</dbReference>
<dbReference type="Pfam" id="PF00440">
    <property type="entry name" value="TetR_N"/>
    <property type="match status" value="1"/>
</dbReference>
<dbReference type="RefSeq" id="WP_126381792.1">
    <property type="nucleotide sequence ID" value="NZ_LR134350.1"/>
</dbReference>
<evidence type="ECO:0000313" key="4">
    <source>
        <dbReference type="EMBL" id="VEG26572.1"/>
    </source>
</evidence>
<dbReference type="Gene3D" id="1.10.357.10">
    <property type="entry name" value="Tetracycline Repressor, domain 2"/>
    <property type="match status" value="1"/>
</dbReference>
<dbReference type="PANTHER" id="PTHR30055:SF235">
    <property type="entry name" value="TRANSCRIPTIONAL REGULATORY PROTEIN"/>
    <property type="match status" value="1"/>
</dbReference>
<gene>
    <name evidence="4" type="ORF">NCTC11636_00591</name>
</gene>
<dbReference type="InterPro" id="IPR001647">
    <property type="entry name" value="HTH_TetR"/>
</dbReference>
<dbReference type="KEGG" id="ahw:NCTC11636_00591"/>
<dbReference type="Gene3D" id="1.10.10.60">
    <property type="entry name" value="Homeodomain-like"/>
    <property type="match status" value="1"/>
</dbReference>
<dbReference type="InterPro" id="IPR041678">
    <property type="entry name" value="TetR_C_16"/>
</dbReference>
<evidence type="ECO:0000313" key="5">
    <source>
        <dbReference type="Proteomes" id="UP000266895"/>
    </source>
</evidence>
<sequence>MTPRGRRPAGSPDARDAILTAARAAFAREGFSTSLRGIARQAGVDPALVHHYFPDRARLFAQAVIVDAEGAGLDVEAVVERLASLRAEDLGEGVVRLFLTTWQTMGADRFTAMVRAAMTDDLARTSLQSYISSELLEPVIARHAADRPVLRAQLIASQMLGLGVARWVTEVSEIAAADVEDLVAIYGPTIQRYATEDLPGA</sequence>
<accession>A0A448HEL8</accession>
<feature type="DNA-binding region" description="H-T-H motif" evidence="2">
    <location>
        <begin position="34"/>
        <end position="53"/>
    </location>
</feature>
<evidence type="ECO:0000256" key="2">
    <source>
        <dbReference type="PROSITE-ProRule" id="PRU00335"/>
    </source>
</evidence>
<name>A0A448HEL8_9ACTO</name>
<dbReference type="InterPro" id="IPR009057">
    <property type="entry name" value="Homeodomain-like_sf"/>
</dbReference>
<organism evidence="4 5">
    <name type="scientific">Actinomyces howellii</name>
    <dbReference type="NCBI Taxonomy" id="52771"/>
    <lineage>
        <taxon>Bacteria</taxon>
        <taxon>Bacillati</taxon>
        <taxon>Actinomycetota</taxon>
        <taxon>Actinomycetes</taxon>
        <taxon>Actinomycetales</taxon>
        <taxon>Actinomycetaceae</taxon>
        <taxon>Actinomyces</taxon>
    </lineage>
</organism>
<dbReference type="PANTHER" id="PTHR30055">
    <property type="entry name" value="HTH-TYPE TRANSCRIPTIONAL REGULATOR RUTR"/>
    <property type="match status" value="1"/>
</dbReference>
<dbReference type="AlphaFoldDB" id="A0A448HEL8"/>
<evidence type="ECO:0000259" key="3">
    <source>
        <dbReference type="PROSITE" id="PS50977"/>
    </source>
</evidence>